<feature type="compositionally biased region" description="Basic residues" evidence="1">
    <location>
        <begin position="79"/>
        <end position="97"/>
    </location>
</feature>
<reference evidence="2" key="1">
    <citation type="submission" date="2022-08" db="EMBL/GenBank/DDBJ databases">
        <title>Novel sulfate-reducing endosymbionts in the free-living metamonad Anaeramoeba.</title>
        <authorList>
            <person name="Jerlstrom-Hultqvist J."/>
            <person name="Cepicka I."/>
            <person name="Gallot-Lavallee L."/>
            <person name="Salas-Leiva D."/>
            <person name="Curtis B.A."/>
            <person name="Zahonova K."/>
            <person name="Pipaliya S."/>
            <person name="Dacks J."/>
            <person name="Roger A.J."/>
        </authorList>
    </citation>
    <scope>NUCLEOTIDE SEQUENCE</scope>
    <source>
        <strain evidence="2">Schooner1</strain>
    </source>
</reference>
<evidence type="ECO:0000313" key="2">
    <source>
        <dbReference type="EMBL" id="KAJ6241555.1"/>
    </source>
</evidence>
<comment type="caution">
    <text evidence="2">The sequence shown here is derived from an EMBL/GenBank/DDBJ whole genome shotgun (WGS) entry which is preliminary data.</text>
</comment>
<name>A0ABQ8Y9S3_9EUKA</name>
<gene>
    <name evidence="2" type="ORF">M0813_00253</name>
</gene>
<dbReference type="EMBL" id="JAOAOG010000191">
    <property type="protein sequence ID" value="KAJ6241555.1"/>
    <property type="molecule type" value="Genomic_DNA"/>
</dbReference>
<dbReference type="Proteomes" id="UP001150062">
    <property type="component" value="Unassembled WGS sequence"/>
</dbReference>
<sequence length="502" mass="59390">MNLNPQSRKRKFETLNLLNFPKKSNQVCGRTKSFKAVNQTKKQKKVNFKKSQVKRQLKQLKKDVSKHQLGQEHEEHQQSKTKRKNKIKSSKKEHKKQLNSQYRFQKRSHNKKKKKRKTRNISHRKLAKSKKTDKNQNQLQTMKPYDTPNSSTVSEKSFNSGSQISQELGFDIKFEIKKDFQRKAVAYRTTEIAPDTNSNMESESESYLSSQSCSFSSEDFYSISHSKSNSEREYESGGYFTFPLTNNLLPITNTQKSKLANNREKGKKKKLYTSDPEIKEELIEIQNGFLSFLTNPQKSRNLNKEQLKNFMMKRKVFLSIWEKCGEKKFLETDFNFNNEELLDLFLFKEVPFQNSIIETKINDKDSSFSTQSQLFSFSNEPCLSYSIDCVYDIWFQNKDQAYYKFRNQVLYLETARKGYELSFIDNGLFNLVEILNPEACHMNLLHSLNTNNIQKRIKVIKQNLIWGQIKWFSNFILFQDFLIEPIKYFWCKKNLSKTIDNK</sequence>
<organism evidence="2 3">
    <name type="scientific">Anaeramoeba flamelloides</name>
    <dbReference type="NCBI Taxonomy" id="1746091"/>
    <lineage>
        <taxon>Eukaryota</taxon>
        <taxon>Metamonada</taxon>
        <taxon>Anaeramoebidae</taxon>
        <taxon>Anaeramoeba</taxon>
    </lineage>
</organism>
<feature type="compositionally biased region" description="Basic residues" evidence="1">
    <location>
        <begin position="104"/>
        <end position="131"/>
    </location>
</feature>
<feature type="region of interest" description="Disordered" evidence="1">
    <location>
        <begin position="31"/>
        <end position="160"/>
    </location>
</feature>
<accession>A0ABQ8Y9S3</accession>
<feature type="compositionally biased region" description="Polar residues" evidence="1">
    <location>
        <begin position="135"/>
        <end position="160"/>
    </location>
</feature>
<evidence type="ECO:0000256" key="1">
    <source>
        <dbReference type="SAM" id="MobiDB-lite"/>
    </source>
</evidence>
<evidence type="ECO:0000313" key="3">
    <source>
        <dbReference type="Proteomes" id="UP001150062"/>
    </source>
</evidence>
<protein>
    <submittedName>
        <fullName evidence="2">Uncharacterized protein</fullName>
    </submittedName>
</protein>
<feature type="compositionally biased region" description="Basic and acidic residues" evidence="1">
    <location>
        <begin position="60"/>
        <end position="78"/>
    </location>
</feature>
<feature type="compositionally biased region" description="Basic residues" evidence="1">
    <location>
        <begin position="41"/>
        <end position="59"/>
    </location>
</feature>
<proteinExistence type="predicted"/>
<keyword evidence="3" id="KW-1185">Reference proteome</keyword>